<keyword evidence="3 6" id="KW-0547">Nucleotide-binding</keyword>
<feature type="domain" description="tRNA(Ile)-lysidine/2-thiocytidine synthase N-terminal" evidence="7">
    <location>
        <begin position="26"/>
        <end position="204"/>
    </location>
</feature>
<dbReference type="PANTHER" id="PTHR43033">
    <property type="entry name" value="TRNA(ILE)-LYSIDINE SYNTHASE-RELATED"/>
    <property type="match status" value="1"/>
</dbReference>
<dbReference type="EC" id="6.3.4.19" evidence="6"/>
<sequence>MPRPGGPVTEEEAAALFQPLEGSVGVLAAVSGGADSTALLLLLARWSSNRGLRLCAATIDHGLRPESGDEAEKVAALARLLGIDHRTLRWTGAKPVSSIEKAARTARYRLLMEYAAEIGALHLVTAHTLDDQAETVLMRLAAGSGPAGLAGMRPVSARGDLIHVRPLLGVPKTRLIATCDAAGVSWSEDASNADPRFARARLRAGRDVLDREGLTAERLAVLARRMARADVAIEQAVDNVWAGLAMSGPAQTRIDGASFLALPEEIGLRMMLRAVGKHGDGTSERLKRGEALFDAVRDALQAGKSLGRTLGGARVAVSKGQLVISTAPPRRETV</sequence>
<dbReference type="InterPro" id="IPR012094">
    <property type="entry name" value="tRNA_Ile_lys_synt"/>
</dbReference>
<accession>A0ABV9YWL0</accession>
<dbReference type="CDD" id="cd01992">
    <property type="entry name" value="TilS_N"/>
    <property type="match status" value="1"/>
</dbReference>
<proteinExistence type="inferred from homology"/>
<evidence type="ECO:0000256" key="3">
    <source>
        <dbReference type="ARBA" id="ARBA00022741"/>
    </source>
</evidence>
<keyword evidence="4 6" id="KW-0067">ATP-binding</keyword>
<protein>
    <recommendedName>
        <fullName evidence="6">tRNA(Ile)-lysidine synthase</fullName>
        <ecNumber evidence="6">6.3.4.19</ecNumber>
    </recommendedName>
    <alternativeName>
        <fullName evidence="6">tRNA(Ile)-2-lysyl-cytidine synthase</fullName>
    </alternativeName>
    <alternativeName>
        <fullName evidence="6">tRNA(Ile)-lysidine synthetase</fullName>
    </alternativeName>
</protein>
<comment type="domain">
    <text evidence="6">The N-terminal region contains the highly conserved SGGXDS motif, predicted to be a P-loop motif involved in ATP binding.</text>
</comment>
<comment type="similarity">
    <text evidence="6">Belongs to the tRNA(Ile)-lysidine synthase family.</text>
</comment>
<evidence type="ECO:0000256" key="4">
    <source>
        <dbReference type="ARBA" id="ARBA00022840"/>
    </source>
</evidence>
<evidence type="ECO:0000256" key="5">
    <source>
        <dbReference type="ARBA" id="ARBA00048539"/>
    </source>
</evidence>
<dbReference type="RefSeq" id="WP_162799546.1">
    <property type="nucleotide sequence ID" value="NZ_JBHSJF010000001.1"/>
</dbReference>
<dbReference type="GO" id="GO:0032267">
    <property type="term" value="F:tRNA(Ile)-lysidine synthase activity"/>
    <property type="evidence" value="ECO:0007669"/>
    <property type="project" value="UniProtKB-EC"/>
</dbReference>
<comment type="function">
    <text evidence="6">Ligates lysine onto the cytidine present at position 34 of the AUA codon-specific tRNA(Ile) that contains the anticodon CAU, in an ATP-dependent manner. Cytidine is converted to lysidine, thus changing the amino acid specificity of the tRNA from methionine to isoleucine.</text>
</comment>
<name>A0ABV9YWL0_9HYPH</name>
<dbReference type="InterPro" id="IPR012795">
    <property type="entry name" value="tRNA_Ile_lys_synt_N"/>
</dbReference>
<dbReference type="Pfam" id="PF01171">
    <property type="entry name" value="ATP_bind_3"/>
    <property type="match status" value="1"/>
</dbReference>
<evidence type="ECO:0000256" key="1">
    <source>
        <dbReference type="ARBA" id="ARBA00022598"/>
    </source>
</evidence>
<reference evidence="9" key="1">
    <citation type="journal article" date="2019" name="Int. J. Syst. Evol. Microbiol.">
        <title>The Global Catalogue of Microorganisms (GCM) 10K type strain sequencing project: providing services to taxonomists for standard genome sequencing and annotation.</title>
        <authorList>
            <consortium name="The Broad Institute Genomics Platform"/>
            <consortium name="The Broad Institute Genome Sequencing Center for Infectious Disease"/>
            <person name="Wu L."/>
            <person name="Ma J."/>
        </authorList>
    </citation>
    <scope>NUCLEOTIDE SEQUENCE [LARGE SCALE GENOMIC DNA]</scope>
    <source>
        <strain evidence="9">CGMCC 1.16444</strain>
    </source>
</reference>
<keyword evidence="9" id="KW-1185">Reference proteome</keyword>
<keyword evidence="6" id="KW-0963">Cytoplasm</keyword>
<comment type="catalytic activity">
    <reaction evidence="5 6">
        <text>cytidine(34) in tRNA(Ile2) + L-lysine + ATP = lysidine(34) in tRNA(Ile2) + AMP + diphosphate + H(+)</text>
        <dbReference type="Rhea" id="RHEA:43744"/>
        <dbReference type="Rhea" id="RHEA-COMP:10625"/>
        <dbReference type="Rhea" id="RHEA-COMP:10670"/>
        <dbReference type="ChEBI" id="CHEBI:15378"/>
        <dbReference type="ChEBI" id="CHEBI:30616"/>
        <dbReference type="ChEBI" id="CHEBI:32551"/>
        <dbReference type="ChEBI" id="CHEBI:33019"/>
        <dbReference type="ChEBI" id="CHEBI:82748"/>
        <dbReference type="ChEBI" id="CHEBI:83665"/>
        <dbReference type="ChEBI" id="CHEBI:456215"/>
        <dbReference type="EC" id="6.3.4.19"/>
    </reaction>
</comment>
<feature type="binding site" evidence="6">
    <location>
        <begin position="31"/>
        <end position="36"/>
    </location>
    <ligand>
        <name>ATP</name>
        <dbReference type="ChEBI" id="CHEBI:30616"/>
    </ligand>
</feature>
<dbReference type="HAMAP" id="MF_01161">
    <property type="entry name" value="tRNA_Ile_lys_synt"/>
    <property type="match status" value="1"/>
</dbReference>
<dbReference type="Proteomes" id="UP001595796">
    <property type="component" value="Unassembled WGS sequence"/>
</dbReference>
<keyword evidence="2 6" id="KW-0819">tRNA processing</keyword>
<dbReference type="Gene3D" id="3.40.50.620">
    <property type="entry name" value="HUPs"/>
    <property type="match status" value="1"/>
</dbReference>
<dbReference type="SUPFAM" id="SSF52402">
    <property type="entry name" value="Adenine nucleotide alpha hydrolases-like"/>
    <property type="match status" value="1"/>
</dbReference>
<keyword evidence="1 6" id="KW-0436">Ligase</keyword>
<dbReference type="InterPro" id="IPR014729">
    <property type="entry name" value="Rossmann-like_a/b/a_fold"/>
</dbReference>
<evidence type="ECO:0000259" key="7">
    <source>
        <dbReference type="Pfam" id="PF01171"/>
    </source>
</evidence>
<dbReference type="NCBIfam" id="TIGR02432">
    <property type="entry name" value="lysidine_TilS_N"/>
    <property type="match status" value="1"/>
</dbReference>
<comment type="caution">
    <text evidence="8">The sequence shown here is derived from an EMBL/GenBank/DDBJ whole genome shotgun (WGS) entry which is preliminary data.</text>
</comment>
<dbReference type="PANTHER" id="PTHR43033:SF1">
    <property type="entry name" value="TRNA(ILE)-LYSIDINE SYNTHASE-RELATED"/>
    <property type="match status" value="1"/>
</dbReference>
<dbReference type="EMBL" id="JBHSJF010000001">
    <property type="protein sequence ID" value="MFC5066442.1"/>
    <property type="molecule type" value="Genomic_DNA"/>
</dbReference>
<evidence type="ECO:0000256" key="2">
    <source>
        <dbReference type="ARBA" id="ARBA00022694"/>
    </source>
</evidence>
<evidence type="ECO:0000313" key="9">
    <source>
        <dbReference type="Proteomes" id="UP001595796"/>
    </source>
</evidence>
<gene>
    <name evidence="6 8" type="primary">tilS</name>
    <name evidence="8" type="ORF">ACFPFW_00255</name>
</gene>
<evidence type="ECO:0000313" key="8">
    <source>
        <dbReference type="EMBL" id="MFC5066442.1"/>
    </source>
</evidence>
<organism evidence="8 9">
    <name type="scientific">Flaviflagellibacter deserti</name>
    <dbReference type="NCBI Taxonomy" id="2267266"/>
    <lineage>
        <taxon>Bacteria</taxon>
        <taxon>Pseudomonadati</taxon>
        <taxon>Pseudomonadota</taxon>
        <taxon>Alphaproteobacteria</taxon>
        <taxon>Hyphomicrobiales</taxon>
        <taxon>Flaviflagellibacter</taxon>
    </lineage>
</organism>
<dbReference type="InterPro" id="IPR011063">
    <property type="entry name" value="TilS/TtcA_N"/>
</dbReference>
<evidence type="ECO:0000256" key="6">
    <source>
        <dbReference type="HAMAP-Rule" id="MF_01161"/>
    </source>
</evidence>
<comment type="subcellular location">
    <subcellularLocation>
        <location evidence="6">Cytoplasm</location>
    </subcellularLocation>
</comment>